<keyword evidence="3" id="KW-0067">ATP-binding</keyword>
<comment type="similarity">
    <text evidence="1">Belongs to the GSP E family.</text>
</comment>
<dbReference type="InterPro" id="IPR001482">
    <property type="entry name" value="T2SS/T4SS_dom"/>
</dbReference>
<dbReference type="PANTHER" id="PTHR30258:SF1">
    <property type="entry name" value="PROTEIN TRANSPORT PROTEIN HOFB HOMOLOG"/>
    <property type="match status" value="1"/>
</dbReference>
<reference evidence="5 6" key="1">
    <citation type="submission" date="2015-11" db="EMBL/GenBank/DDBJ databases">
        <authorList>
            <person name="Zhang Y."/>
            <person name="Guo Z."/>
        </authorList>
    </citation>
    <scope>NUCLEOTIDE SEQUENCE [LARGE SCALE GENOMIC DNA]</scope>
    <source>
        <strain evidence="5 6">ChDC F174</strain>
    </source>
</reference>
<keyword evidence="2" id="KW-0547">Nucleotide-binding</keyword>
<evidence type="ECO:0000259" key="4">
    <source>
        <dbReference type="PROSITE" id="PS00662"/>
    </source>
</evidence>
<dbReference type="Pfam" id="PF00437">
    <property type="entry name" value="T2SSE"/>
    <property type="match status" value="1"/>
</dbReference>
<accession>A0A0S2ZL16</accession>
<dbReference type="GO" id="GO:0016887">
    <property type="term" value="F:ATP hydrolysis activity"/>
    <property type="evidence" value="ECO:0007669"/>
    <property type="project" value="TreeGrafter"/>
</dbReference>
<dbReference type="CDD" id="cd01129">
    <property type="entry name" value="PulE-GspE-like"/>
    <property type="match status" value="1"/>
</dbReference>
<evidence type="ECO:0000313" key="6">
    <source>
        <dbReference type="Proteomes" id="UP000063275"/>
    </source>
</evidence>
<evidence type="ECO:0000313" key="5">
    <source>
        <dbReference type="EMBL" id="ALQ39441.1"/>
    </source>
</evidence>
<dbReference type="Gene3D" id="3.30.450.90">
    <property type="match status" value="1"/>
</dbReference>
<feature type="domain" description="Bacterial type II secretion system protein E" evidence="4">
    <location>
        <begin position="242"/>
        <end position="256"/>
    </location>
</feature>
<gene>
    <name evidence="5" type="ORF">RN87_02400</name>
</gene>
<dbReference type="GO" id="GO:0005886">
    <property type="term" value="C:plasma membrane"/>
    <property type="evidence" value="ECO:0007669"/>
    <property type="project" value="TreeGrafter"/>
</dbReference>
<dbReference type="PROSITE" id="PS00662">
    <property type="entry name" value="T2SP_E"/>
    <property type="match status" value="1"/>
</dbReference>
<dbReference type="PANTHER" id="PTHR30258">
    <property type="entry name" value="TYPE II SECRETION SYSTEM PROTEIN GSPE-RELATED"/>
    <property type="match status" value="1"/>
</dbReference>
<dbReference type="RefSeq" id="WP_029493086.1">
    <property type="nucleotide sequence ID" value="NZ_ATKF01000041.1"/>
</dbReference>
<dbReference type="KEGG" id="fhw:RN87_02400"/>
<dbReference type="FunFam" id="3.40.50.300:FF:000398">
    <property type="entry name" value="Type IV pilus assembly ATPase PilB"/>
    <property type="match status" value="1"/>
</dbReference>
<dbReference type="Proteomes" id="UP000063275">
    <property type="component" value="Chromosome"/>
</dbReference>
<evidence type="ECO:0000256" key="3">
    <source>
        <dbReference type="ARBA" id="ARBA00022840"/>
    </source>
</evidence>
<dbReference type="EMBL" id="CP013331">
    <property type="protein sequence ID" value="ALQ39441.1"/>
    <property type="molecule type" value="Genomic_DNA"/>
</dbReference>
<evidence type="ECO:0000256" key="1">
    <source>
        <dbReference type="ARBA" id="ARBA00006611"/>
    </source>
</evidence>
<dbReference type="SUPFAM" id="SSF52540">
    <property type="entry name" value="P-loop containing nucleoside triphosphate hydrolases"/>
    <property type="match status" value="1"/>
</dbReference>
<dbReference type="AlphaFoldDB" id="A0A0S2ZL16"/>
<organism evidence="5">
    <name type="scientific">Fusobacterium hwasookii ChDC F174</name>
    <dbReference type="NCBI Taxonomy" id="1307442"/>
    <lineage>
        <taxon>Bacteria</taxon>
        <taxon>Fusobacteriati</taxon>
        <taxon>Fusobacteriota</taxon>
        <taxon>Fusobacteriia</taxon>
        <taxon>Fusobacteriales</taxon>
        <taxon>Fusobacteriaceae</taxon>
        <taxon>Fusobacterium</taxon>
    </lineage>
</organism>
<dbReference type="OrthoDB" id="9808272at2"/>
<proteinExistence type="inferred from homology"/>
<dbReference type="Gene3D" id="3.40.50.300">
    <property type="entry name" value="P-loop containing nucleotide triphosphate hydrolases"/>
    <property type="match status" value="1"/>
</dbReference>
<evidence type="ECO:0000256" key="2">
    <source>
        <dbReference type="ARBA" id="ARBA00022741"/>
    </source>
</evidence>
<name>A0A0S2ZL16_9FUSO</name>
<dbReference type="InterPro" id="IPR027417">
    <property type="entry name" value="P-loop_NTPase"/>
</dbReference>
<dbReference type="GO" id="GO:0005524">
    <property type="term" value="F:ATP binding"/>
    <property type="evidence" value="ECO:0007669"/>
    <property type="project" value="UniProtKB-KW"/>
</dbReference>
<sequence>MGNSSEKIEKYFKKTINSTMNNNKNSYIEDIEELFIRENVNSNKGIFSILLEAIKFSASDIHIEALTDKIRIRYRINGILKEVAEIDKSFLSSIVSKLKILSSLDIVEKRKPQDGRFSLKYKGREIDFRTSIMPTMNGEKIVIRILDKFNYNFTLEDLYLSEENKKIFYKAINQNTGIILVNGPTGSGKSSTLYSILKYKNREEVNISTVEDPIEYQIEGINQVQCRNEIGLGFATILRALLRQDPDILMVGEIRDKETAEIAVKASLTGHLVFSTLHSNDSLGCINRLVNLGIDNYLLSLVLQMVVSQRLVRKLCSHCKKEDENYKEKLKSLNLSEEKYKDIKFYTSGGCEKCMGTGYIGRIPVFEIIYFDDILKDMLAQKKEIKQNFKTLLDDAMDKAKDGLTSLDEIMRQL</sequence>
<protein>
    <submittedName>
        <fullName evidence="5">General secretion pathway protein GspE</fullName>
    </submittedName>
</protein>